<dbReference type="RefSeq" id="WP_111597650.1">
    <property type="nucleotide sequence ID" value="NZ_QLLL01000004.1"/>
</dbReference>
<sequence length="169" mass="18661">MKLKIGTYDGSEFRRSRYTGRSVADVLGIRLAADAVPNDNDLPANLRLFAVQRPLLGIKKHFGEHCFLLVKGDGPEVLQSISYGPNGAGPDVRALHDLTNTTAYVQTIPRQTWLNLKNYYYNNCGQYHLFSHNCCTCTRNALLNQGLAVPTIITDANHHIGTTGQCAVM</sequence>
<comment type="caution">
    <text evidence="1">The sequence shown here is derived from an EMBL/GenBank/DDBJ whole genome shotgun (WGS) entry which is preliminary data.</text>
</comment>
<evidence type="ECO:0000313" key="2">
    <source>
        <dbReference type="Proteomes" id="UP000249547"/>
    </source>
</evidence>
<evidence type="ECO:0000313" key="1">
    <source>
        <dbReference type="EMBL" id="RAJ05021.1"/>
    </source>
</evidence>
<reference evidence="1 2" key="1">
    <citation type="submission" date="2018-06" db="EMBL/GenBank/DDBJ databases">
        <title>Genomic Encyclopedia of Archaeal and Bacterial Type Strains, Phase II (KMG-II): from individual species to whole genera.</title>
        <authorList>
            <person name="Goeker M."/>
        </authorList>
    </citation>
    <scope>NUCLEOTIDE SEQUENCE [LARGE SCALE GENOMIC DNA]</scope>
    <source>
        <strain evidence="1 2">DSM 23857</strain>
    </source>
</reference>
<dbReference type="AlphaFoldDB" id="A0A327QL28"/>
<keyword evidence="2" id="KW-1185">Reference proteome</keyword>
<dbReference type="Proteomes" id="UP000249547">
    <property type="component" value="Unassembled WGS sequence"/>
</dbReference>
<gene>
    <name evidence="1" type="ORF">LX64_02175</name>
</gene>
<organism evidence="1 2">
    <name type="scientific">Chitinophaga skermanii</name>
    <dbReference type="NCBI Taxonomy" id="331697"/>
    <lineage>
        <taxon>Bacteria</taxon>
        <taxon>Pseudomonadati</taxon>
        <taxon>Bacteroidota</taxon>
        <taxon>Chitinophagia</taxon>
        <taxon>Chitinophagales</taxon>
        <taxon>Chitinophagaceae</taxon>
        <taxon>Chitinophaga</taxon>
    </lineage>
</organism>
<proteinExistence type="predicted"/>
<accession>A0A327QL28</accession>
<protein>
    <submittedName>
        <fullName evidence="1">Uncharacterized protein</fullName>
    </submittedName>
</protein>
<name>A0A327QL28_9BACT</name>
<dbReference type="EMBL" id="QLLL01000004">
    <property type="protein sequence ID" value="RAJ05021.1"/>
    <property type="molecule type" value="Genomic_DNA"/>
</dbReference>